<keyword evidence="4" id="KW-1185">Reference proteome</keyword>
<reference evidence="3 4" key="1">
    <citation type="journal article" date="2006" name="J. Bacteriol.">
        <title>The genome sequence of the obligately chemolithoautotrophic, facultatively anaerobic bacterium Thiobacillus denitrificans.</title>
        <authorList>
            <person name="Beller H.R."/>
            <person name="Chain P.S."/>
            <person name="Letain T.E."/>
            <person name="Chakicherla A."/>
            <person name="Larimer F.W."/>
            <person name="Richardson P.M."/>
            <person name="Coleman M.A."/>
            <person name="Wood A.P."/>
            <person name="Kelly D.P."/>
        </authorList>
    </citation>
    <scope>NUCLEOTIDE SEQUENCE [LARGE SCALE GENOMIC DNA]</scope>
    <source>
        <strain evidence="3 4">ATCC 25259</strain>
    </source>
</reference>
<dbReference type="AlphaFoldDB" id="Q3SJ78"/>
<gene>
    <name evidence="3" type="ordered locus">Tbd_1336</name>
</gene>
<feature type="chain" id="PRO_5004228929" evidence="2">
    <location>
        <begin position="23"/>
        <end position="114"/>
    </location>
</feature>
<dbReference type="KEGG" id="tbd:Tbd_1336"/>
<proteinExistence type="predicted"/>
<evidence type="ECO:0000256" key="2">
    <source>
        <dbReference type="SAM" id="SignalP"/>
    </source>
</evidence>
<organism evidence="3 4">
    <name type="scientific">Thiobacillus denitrificans (strain ATCC 25259 / T1)</name>
    <dbReference type="NCBI Taxonomy" id="292415"/>
    <lineage>
        <taxon>Bacteria</taxon>
        <taxon>Pseudomonadati</taxon>
        <taxon>Pseudomonadota</taxon>
        <taxon>Betaproteobacteria</taxon>
        <taxon>Nitrosomonadales</taxon>
        <taxon>Thiobacillaceae</taxon>
        <taxon>Thiobacillus</taxon>
    </lineage>
</organism>
<accession>Q3SJ78</accession>
<evidence type="ECO:0000313" key="3">
    <source>
        <dbReference type="EMBL" id="AAZ97289.1"/>
    </source>
</evidence>
<sequence>MRRLRVVLFLLLSLAVPLQGYAHFAQPLVPCPMEGSGMMALTDAAAAHDCCDEPESSGTPCKSSHLCQTGGQHFSAVTLDVVPQEQVTATRFPHVTADMPSFDPPTAWRPPAQF</sequence>
<keyword evidence="2" id="KW-0732">Signal</keyword>
<evidence type="ECO:0000256" key="1">
    <source>
        <dbReference type="SAM" id="MobiDB-lite"/>
    </source>
</evidence>
<name>Q3SJ78_THIDA</name>
<feature type="region of interest" description="Disordered" evidence="1">
    <location>
        <begin position="93"/>
        <end position="114"/>
    </location>
</feature>
<dbReference type="EMBL" id="CP000116">
    <property type="protein sequence ID" value="AAZ97289.1"/>
    <property type="molecule type" value="Genomic_DNA"/>
</dbReference>
<dbReference type="STRING" id="292415.Tbd_1336"/>
<dbReference type="Proteomes" id="UP000008291">
    <property type="component" value="Chromosome"/>
</dbReference>
<evidence type="ECO:0000313" key="4">
    <source>
        <dbReference type="Proteomes" id="UP000008291"/>
    </source>
</evidence>
<protein>
    <submittedName>
        <fullName evidence="3">Uncharacterized protein</fullName>
    </submittedName>
</protein>
<dbReference type="HOGENOM" id="CLU_168189_0_0_4"/>
<feature type="signal peptide" evidence="2">
    <location>
        <begin position="1"/>
        <end position="22"/>
    </location>
</feature>